<evidence type="ECO:0000256" key="5">
    <source>
        <dbReference type="ARBA" id="ARBA00022842"/>
    </source>
</evidence>
<evidence type="ECO:0000313" key="10">
    <source>
        <dbReference type="EMBL" id="MBC5685414.1"/>
    </source>
</evidence>
<accession>A0ABR7GDA9</accession>
<dbReference type="HAMAP" id="MF_00027">
    <property type="entry name" value="CobB_CbiA"/>
    <property type="match status" value="1"/>
</dbReference>
<evidence type="ECO:0000256" key="6">
    <source>
        <dbReference type="ARBA" id="ARBA00022962"/>
    </source>
</evidence>
<dbReference type="EMBL" id="JACOPG010000001">
    <property type="protein sequence ID" value="MBC5685414.1"/>
    <property type="molecule type" value="Genomic_DNA"/>
</dbReference>
<dbReference type="PROSITE" id="PS51274">
    <property type="entry name" value="GATASE_COBBQ"/>
    <property type="match status" value="1"/>
</dbReference>
<feature type="site" description="Increases nucleophilicity of active site Cys" evidence="7">
    <location>
        <position position="440"/>
    </location>
</feature>
<dbReference type="CDD" id="cd03130">
    <property type="entry name" value="GATase1_CobB"/>
    <property type="match status" value="1"/>
</dbReference>
<dbReference type="PANTHER" id="PTHR43873:SF1">
    <property type="entry name" value="COBYRINATE A,C-DIAMIDE SYNTHASE"/>
    <property type="match status" value="1"/>
</dbReference>
<keyword evidence="11" id="KW-1185">Reference proteome</keyword>
<feature type="domain" description="CobQ/CobB/MinD/ParA nucleotide binding" evidence="8">
    <location>
        <begin position="12"/>
        <end position="189"/>
    </location>
</feature>
<evidence type="ECO:0000256" key="2">
    <source>
        <dbReference type="ARBA" id="ARBA00022598"/>
    </source>
</evidence>
<evidence type="ECO:0000256" key="7">
    <source>
        <dbReference type="HAMAP-Rule" id="MF_00027"/>
    </source>
</evidence>
<evidence type="ECO:0000313" key="11">
    <source>
        <dbReference type="Proteomes" id="UP000643810"/>
    </source>
</evidence>
<dbReference type="NCBIfam" id="NF002204">
    <property type="entry name" value="PRK01077.1"/>
    <property type="match status" value="1"/>
</dbReference>
<dbReference type="EC" id="6.3.5.11" evidence="7"/>
<comment type="caution">
    <text evidence="10">The sequence shown here is derived from an EMBL/GenBank/DDBJ whole genome shotgun (WGS) entry which is preliminary data.</text>
</comment>
<comment type="miscellaneous">
    <text evidence="7">The a and c carboxylates of cobyrinate are activated for nucleophilic attack via formation of a phosphorylated intermediate by ATP. CbiA catalyzes first the amidation of the c-carboxylate, and then that of the a-carboxylate.</text>
</comment>
<comment type="catalytic activity">
    <reaction evidence="7">
        <text>cob(II)yrinate + 2 L-glutamine + 2 ATP + 2 H2O = cob(II)yrinate a,c diamide + 2 L-glutamate + 2 ADP + 2 phosphate + 2 H(+)</text>
        <dbReference type="Rhea" id="RHEA:26289"/>
        <dbReference type="ChEBI" id="CHEBI:15377"/>
        <dbReference type="ChEBI" id="CHEBI:15378"/>
        <dbReference type="ChEBI" id="CHEBI:29985"/>
        <dbReference type="ChEBI" id="CHEBI:30616"/>
        <dbReference type="ChEBI" id="CHEBI:43474"/>
        <dbReference type="ChEBI" id="CHEBI:58359"/>
        <dbReference type="ChEBI" id="CHEBI:58537"/>
        <dbReference type="ChEBI" id="CHEBI:58894"/>
        <dbReference type="ChEBI" id="CHEBI:456216"/>
        <dbReference type="EC" id="6.3.5.11"/>
    </reaction>
</comment>
<dbReference type="InterPro" id="IPR002586">
    <property type="entry name" value="CobQ/CobB/MinD/ParA_Nub-bd_dom"/>
</dbReference>
<comment type="pathway">
    <text evidence="7">Cofactor biosynthesis; adenosylcobalamin biosynthesis; cob(II)yrinate a,c-diamide from sirohydrochlorin (anaerobic route): step 10/10.</text>
</comment>
<dbReference type="SUPFAM" id="SSF52317">
    <property type="entry name" value="Class I glutamine amidotransferase-like"/>
    <property type="match status" value="1"/>
</dbReference>
<evidence type="ECO:0000256" key="1">
    <source>
        <dbReference type="ARBA" id="ARBA00001946"/>
    </source>
</evidence>
<dbReference type="InterPro" id="IPR011698">
    <property type="entry name" value="GATase_3"/>
</dbReference>
<keyword evidence="7" id="KW-0169">Cobalamin biosynthesis</keyword>
<comment type="cofactor">
    <cofactor evidence="1 7">
        <name>Mg(2+)</name>
        <dbReference type="ChEBI" id="CHEBI:18420"/>
    </cofactor>
</comment>
<dbReference type="Proteomes" id="UP000643810">
    <property type="component" value="Unassembled WGS sequence"/>
</dbReference>
<dbReference type="Pfam" id="PF07685">
    <property type="entry name" value="GATase_3"/>
    <property type="match status" value="1"/>
</dbReference>
<gene>
    <name evidence="7" type="primary">cbiA</name>
    <name evidence="10" type="ORF">H8R94_02100</name>
</gene>
<dbReference type="NCBIfam" id="TIGR00379">
    <property type="entry name" value="cobB"/>
    <property type="match status" value="1"/>
</dbReference>
<keyword evidence="4 7" id="KW-0067">ATP-binding</keyword>
<keyword evidence="6 7" id="KW-0315">Glutamine amidotransferase</keyword>
<dbReference type="InterPro" id="IPR029062">
    <property type="entry name" value="Class_I_gatase-like"/>
</dbReference>
<keyword evidence="3 7" id="KW-0547">Nucleotide-binding</keyword>
<keyword evidence="5 7" id="KW-0460">Magnesium</keyword>
<proteinExistence type="inferred from homology"/>
<reference evidence="10 11" key="1">
    <citation type="submission" date="2020-08" db="EMBL/GenBank/DDBJ databases">
        <title>Genome public.</title>
        <authorList>
            <person name="Liu C."/>
            <person name="Sun Q."/>
        </authorList>
    </citation>
    <scope>NUCLEOTIDE SEQUENCE [LARGE SCALE GENOMIC DNA]</scope>
    <source>
        <strain evidence="10 11">NSJ-9</strain>
    </source>
</reference>
<evidence type="ECO:0000259" key="9">
    <source>
        <dbReference type="Pfam" id="PF07685"/>
    </source>
</evidence>
<dbReference type="PANTHER" id="PTHR43873">
    <property type="entry name" value="COBYRINATE A,C-DIAMIDE SYNTHASE"/>
    <property type="match status" value="1"/>
</dbReference>
<dbReference type="SUPFAM" id="SSF52540">
    <property type="entry name" value="P-loop containing nucleoside triphosphate hydrolases"/>
    <property type="match status" value="1"/>
</dbReference>
<evidence type="ECO:0000259" key="8">
    <source>
        <dbReference type="Pfam" id="PF01656"/>
    </source>
</evidence>
<comment type="similarity">
    <text evidence="7">Belongs to the CobB/CbiA family.</text>
</comment>
<sequence>MKEIQNNPHNRIMIAAPHSGSGKTLITCGLLQALLDSGKSVAAFKCGPDYIDPLFHERVLGVPSKNLDLYFTDEKTTRGLFLAENESQISVVEGVMGLYDGLGGIEERASAYHLAKVLQTPIILVIDVHGMGRSVLAEVKGFLAMDTGHLIQGLILNRCSVNFYEQLKGMIEKEVGLAVLGYFPVRKDLQFQSRHLGLQLPDEIRDLQEVLERIADQMKETIDLETLLGIAGQAADLEGEKIGHICMGGQDTAIPKVKIGVARDAAFCFYYADNLRLLEAAGAELCYFSPMDDGHLPKGIQGLLLGGGYPELYAKELSENLSMRQDIRQAVTQGMPILAECGGFMYLHKTLETKEGERYKMVGVVDGDCHYTGHLVRFGYVGITEKETNFLSEADQIRGHEFHYYDSSDNGRDCIAKKPVGGRSWECVHENQKQFLGFAHLYYPSNPVFVQHFIEECRREKAWQEY</sequence>
<comment type="function">
    <text evidence="7">Catalyzes the ATP-dependent amidation of the two carboxylate groups at positions a and c of cobyrinate, using either L-glutamine or ammonia as the nitrogen source.</text>
</comment>
<name>A0ABR7GDA9_9FIRM</name>
<dbReference type="RefSeq" id="WP_186853740.1">
    <property type="nucleotide sequence ID" value="NZ_JACOPG010000001.1"/>
</dbReference>
<dbReference type="Pfam" id="PF01656">
    <property type="entry name" value="CbiA"/>
    <property type="match status" value="1"/>
</dbReference>
<evidence type="ECO:0000256" key="4">
    <source>
        <dbReference type="ARBA" id="ARBA00022840"/>
    </source>
</evidence>
<dbReference type="Gene3D" id="3.40.50.300">
    <property type="entry name" value="P-loop containing nucleotide triphosphate hydrolases"/>
    <property type="match status" value="2"/>
</dbReference>
<comment type="domain">
    <text evidence="7">Comprises of two domains. The C-terminal domain contains the binding site for glutamine and catalyzes the hydrolysis of this substrate to glutamate and ammonia. The N-terminal domain is anticipated to bind ATP and cobyrinate and catalyzes the ultimate synthesis of the diamide product. The ammonia produced via the glutaminase domain is probably translocated to the adjacent domain via a molecular tunnel, where it reacts with an activated intermediate.</text>
</comment>
<keyword evidence="2 7" id="KW-0436">Ligase</keyword>
<dbReference type="Gene3D" id="3.40.50.880">
    <property type="match status" value="1"/>
</dbReference>
<feature type="active site" description="Nucleophile" evidence="7">
    <location>
        <position position="341"/>
    </location>
</feature>
<protein>
    <recommendedName>
        <fullName evidence="7">Cobyrinate a,c-diamide synthase</fullName>
        <ecNumber evidence="7">6.3.5.11</ecNumber>
    </recommendedName>
    <alternativeName>
        <fullName evidence="7">Cobyrinic acid a,c-diamide synthetase</fullName>
    </alternativeName>
</protein>
<dbReference type="InterPro" id="IPR027417">
    <property type="entry name" value="P-loop_NTPase"/>
</dbReference>
<feature type="domain" description="CobB/CobQ-like glutamine amidotransferase" evidence="9">
    <location>
        <begin position="258"/>
        <end position="409"/>
    </location>
</feature>
<evidence type="ECO:0000256" key="3">
    <source>
        <dbReference type="ARBA" id="ARBA00022741"/>
    </source>
</evidence>
<dbReference type="InterPro" id="IPR004484">
    <property type="entry name" value="CbiA/CobB_synth"/>
</dbReference>
<organism evidence="10 11">
    <name type="scientific">Roseburia lenta</name>
    <dbReference type="NCBI Taxonomy" id="2763061"/>
    <lineage>
        <taxon>Bacteria</taxon>
        <taxon>Bacillati</taxon>
        <taxon>Bacillota</taxon>
        <taxon>Clostridia</taxon>
        <taxon>Lachnospirales</taxon>
        <taxon>Lachnospiraceae</taxon>
        <taxon>Roseburia</taxon>
    </lineage>
</organism>